<evidence type="ECO:0000256" key="5">
    <source>
        <dbReference type="ARBA" id="ARBA00022801"/>
    </source>
</evidence>
<feature type="domain" description="PHP" evidence="9">
    <location>
        <begin position="4"/>
        <end position="213"/>
    </location>
</feature>
<evidence type="ECO:0000256" key="2">
    <source>
        <dbReference type="ARBA" id="ARBA00009152"/>
    </source>
</evidence>
<dbReference type="Pfam" id="PF13263">
    <property type="entry name" value="PHP_C"/>
    <property type="match status" value="1"/>
</dbReference>
<dbReference type="Proteomes" id="UP000064189">
    <property type="component" value="Unassembled WGS sequence"/>
</dbReference>
<dbReference type="NCBIfam" id="TIGR01856">
    <property type="entry name" value="hisJ_fam"/>
    <property type="match status" value="1"/>
</dbReference>
<dbReference type="GO" id="GO:0005737">
    <property type="term" value="C:cytoplasm"/>
    <property type="evidence" value="ECO:0007669"/>
    <property type="project" value="TreeGrafter"/>
</dbReference>
<evidence type="ECO:0000256" key="8">
    <source>
        <dbReference type="RuleBase" id="RU366003"/>
    </source>
</evidence>
<sequence>MKADSHVHTPFCPHGSTDTFNEYITRGIELGLNEITFTEHAPLPRDFHDPTPEKDSGMDAALLLDYLQELRVLKERHKDKILIKIGLEVDFIEGHEKATKEFLDETGEFLDDSILSVHFIKNHENWHCIDFSADEFGQIAKTLGSVEALYAKYYDTLEKSIEADLGIYKPKRIGHITLVHKFQQRYPSALNFDEHVYRVLDLIKKENYQLDYNGAGLVKPLCGEPYPPERFARRAMALGIPLVYGSDAHQVQDLGQGYQALIPEFNG</sequence>
<evidence type="ECO:0000313" key="10">
    <source>
        <dbReference type="EMBL" id="KWW20076.1"/>
    </source>
</evidence>
<dbReference type="NCBIfam" id="NF005996">
    <property type="entry name" value="PRK08123.1"/>
    <property type="match status" value="1"/>
</dbReference>
<dbReference type="RefSeq" id="WP_061142264.1">
    <property type="nucleotide sequence ID" value="NZ_LNNH01000019.1"/>
</dbReference>
<evidence type="ECO:0000256" key="1">
    <source>
        <dbReference type="ARBA" id="ARBA00004970"/>
    </source>
</evidence>
<keyword evidence="11" id="KW-1185">Reference proteome</keyword>
<dbReference type="GO" id="GO:0004401">
    <property type="term" value="F:histidinol-phosphatase activity"/>
    <property type="evidence" value="ECO:0007669"/>
    <property type="project" value="UniProtKB-UniRule"/>
</dbReference>
<comment type="catalytic activity">
    <reaction evidence="7 8">
        <text>L-histidinol phosphate + H2O = L-histidinol + phosphate</text>
        <dbReference type="Rhea" id="RHEA:14465"/>
        <dbReference type="ChEBI" id="CHEBI:15377"/>
        <dbReference type="ChEBI" id="CHEBI:43474"/>
        <dbReference type="ChEBI" id="CHEBI:57699"/>
        <dbReference type="ChEBI" id="CHEBI:57980"/>
        <dbReference type="EC" id="3.1.3.15"/>
    </reaction>
</comment>
<accession>A0A109MYL8</accession>
<dbReference type="EC" id="3.1.3.15" evidence="3 8"/>
<dbReference type="SUPFAM" id="SSF89550">
    <property type="entry name" value="PHP domain-like"/>
    <property type="match status" value="1"/>
</dbReference>
<evidence type="ECO:0000256" key="4">
    <source>
        <dbReference type="ARBA" id="ARBA00022605"/>
    </source>
</evidence>
<proteinExistence type="inferred from homology"/>
<keyword evidence="4 8" id="KW-0028">Amino-acid biosynthesis</keyword>
<dbReference type="UniPathway" id="UPA00031">
    <property type="reaction ID" value="UER00013"/>
</dbReference>
<dbReference type="PANTHER" id="PTHR21039">
    <property type="entry name" value="HISTIDINOL PHOSPHATASE-RELATED"/>
    <property type="match status" value="1"/>
</dbReference>
<evidence type="ECO:0000259" key="9">
    <source>
        <dbReference type="Pfam" id="PF02811"/>
    </source>
</evidence>
<comment type="pathway">
    <text evidence="1 8">Amino-acid biosynthesis; L-histidine biosynthesis; L-histidine from 5-phospho-alpha-D-ribose 1-diphosphate: step 8/9.</text>
</comment>
<reference evidence="10 11" key="1">
    <citation type="submission" date="2015-11" db="EMBL/GenBank/DDBJ databases">
        <title>Genome Sequence of Bacillus simplex strain VanAntwerpen2.</title>
        <authorList>
            <person name="Couger M.B."/>
        </authorList>
    </citation>
    <scope>NUCLEOTIDE SEQUENCE [LARGE SCALE GENOMIC DNA]</scope>
    <source>
        <strain evidence="10 11">VanAntwerpen02</strain>
    </source>
</reference>
<comment type="caution">
    <text evidence="10">The sequence shown here is derived from an EMBL/GenBank/DDBJ whole genome shotgun (WGS) entry which is preliminary data.</text>
</comment>
<dbReference type="Pfam" id="PF02811">
    <property type="entry name" value="PHP"/>
    <property type="match status" value="1"/>
</dbReference>
<dbReference type="EMBL" id="LNNH01000019">
    <property type="protein sequence ID" value="KWW20076.1"/>
    <property type="molecule type" value="Genomic_DNA"/>
</dbReference>
<evidence type="ECO:0000256" key="3">
    <source>
        <dbReference type="ARBA" id="ARBA00013085"/>
    </source>
</evidence>
<dbReference type="AlphaFoldDB" id="A0A109MYL8"/>
<name>A0A109MYL8_9BACI</name>
<dbReference type="Gene3D" id="3.20.20.140">
    <property type="entry name" value="Metal-dependent hydrolases"/>
    <property type="match status" value="1"/>
</dbReference>
<dbReference type="CDD" id="cd12110">
    <property type="entry name" value="PHP_HisPPase_Hisj_like"/>
    <property type="match status" value="1"/>
</dbReference>
<dbReference type="InterPro" id="IPR016195">
    <property type="entry name" value="Pol/histidinol_Pase-like"/>
</dbReference>
<protein>
    <recommendedName>
        <fullName evidence="3 8">Histidinol-phosphatase</fullName>
        <shortName evidence="8">HolPase</shortName>
        <ecNumber evidence="3 8">3.1.3.15</ecNumber>
    </recommendedName>
</protein>
<gene>
    <name evidence="10" type="ORF">AS888_06565</name>
</gene>
<keyword evidence="6 8" id="KW-0368">Histidine biosynthesis</keyword>
<dbReference type="PANTHER" id="PTHR21039:SF0">
    <property type="entry name" value="HISTIDINOL-PHOSPHATASE"/>
    <property type="match status" value="1"/>
</dbReference>
<dbReference type="InterPro" id="IPR004013">
    <property type="entry name" value="PHP_dom"/>
</dbReference>
<evidence type="ECO:0000313" key="11">
    <source>
        <dbReference type="Proteomes" id="UP000064189"/>
    </source>
</evidence>
<comment type="similarity">
    <text evidence="2 8">Belongs to the PHP hydrolase family. HisK subfamily.</text>
</comment>
<organism evidence="10 11">
    <name type="scientific">Peribacillus simplex</name>
    <dbReference type="NCBI Taxonomy" id="1478"/>
    <lineage>
        <taxon>Bacteria</taxon>
        <taxon>Bacillati</taxon>
        <taxon>Bacillota</taxon>
        <taxon>Bacilli</taxon>
        <taxon>Bacillales</taxon>
        <taxon>Bacillaceae</taxon>
        <taxon>Peribacillus</taxon>
    </lineage>
</organism>
<dbReference type="InterPro" id="IPR010140">
    <property type="entry name" value="Histidinol_P_phosphatase_HisJ"/>
</dbReference>
<dbReference type="GO" id="GO:0000105">
    <property type="term" value="P:L-histidine biosynthetic process"/>
    <property type="evidence" value="ECO:0007669"/>
    <property type="project" value="UniProtKB-UniRule"/>
</dbReference>
<keyword evidence="5 8" id="KW-0378">Hydrolase</keyword>
<evidence type="ECO:0000256" key="7">
    <source>
        <dbReference type="ARBA" id="ARBA00049158"/>
    </source>
</evidence>
<evidence type="ECO:0000256" key="6">
    <source>
        <dbReference type="ARBA" id="ARBA00023102"/>
    </source>
</evidence>